<dbReference type="Proteomes" id="UP000747542">
    <property type="component" value="Unassembled WGS sequence"/>
</dbReference>
<proteinExistence type="predicted"/>
<gene>
    <name evidence="1" type="ORF">Hamer_G008236</name>
</gene>
<comment type="caution">
    <text evidence="1">The sequence shown here is derived from an EMBL/GenBank/DDBJ whole genome shotgun (WGS) entry which is preliminary data.</text>
</comment>
<evidence type="ECO:0000313" key="1">
    <source>
        <dbReference type="EMBL" id="KAG7177592.1"/>
    </source>
</evidence>
<evidence type="ECO:0000313" key="2">
    <source>
        <dbReference type="Proteomes" id="UP000747542"/>
    </source>
</evidence>
<dbReference type="AlphaFoldDB" id="A0A8J5ND31"/>
<name>A0A8J5ND31_HOMAM</name>
<reference evidence="1" key="1">
    <citation type="journal article" date="2021" name="Sci. Adv.">
        <title>The American lobster genome reveals insights on longevity, neural, and immune adaptations.</title>
        <authorList>
            <person name="Polinski J.M."/>
            <person name="Zimin A.V."/>
            <person name="Clark K.F."/>
            <person name="Kohn A.B."/>
            <person name="Sadowski N."/>
            <person name="Timp W."/>
            <person name="Ptitsyn A."/>
            <person name="Khanna P."/>
            <person name="Romanova D.Y."/>
            <person name="Williams P."/>
            <person name="Greenwood S.J."/>
            <person name="Moroz L.L."/>
            <person name="Walt D.R."/>
            <person name="Bodnar A.G."/>
        </authorList>
    </citation>
    <scope>NUCLEOTIDE SEQUENCE</scope>
    <source>
        <strain evidence="1">GMGI-L3</strain>
    </source>
</reference>
<protein>
    <submittedName>
        <fullName evidence="1">Uncharacterized protein</fullName>
    </submittedName>
</protein>
<accession>A0A8J5ND31</accession>
<sequence length="73" mass="8304">MITWERQAKWRQSSTLIGQVAPKDLSWSLIGRRQAALPDLRRISKHTNTMGNSLVLGVTTPYQHSGIQQSMNR</sequence>
<dbReference type="EMBL" id="JAHLQT010001931">
    <property type="protein sequence ID" value="KAG7177592.1"/>
    <property type="molecule type" value="Genomic_DNA"/>
</dbReference>
<organism evidence="1 2">
    <name type="scientific">Homarus americanus</name>
    <name type="common">American lobster</name>
    <dbReference type="NCBI Taxonomy" id="6706"/>
    <lineage>
        <taxon>Eukaryota</taxon>
        <taxon>Metazoa</taxon>
        <taxon>Ecdysozoa</taxon>
        <taxon>Arthropoda</taxon>
        <taxon>Crustacea</taxon>
        <taxon>Multicrustacea</taxon>
        <taxon>Malacostraca</taxon>
        <taxon>Eumalacostraca</taxon>
        <taxon>Eucarida</taxon>
        <taxon>Decapoda</taxon>
        <taxon>Pleocyemata</taxon>
        <taxon>Astacidea</taxon>
        <taxon>Nephropoidea</taxon>
        <taxon>Nephropidae</taxon>
        <taxon>Homarus</taxon>
    </lineage>
</organism>
<keyword evidence="2" id="KW-1185">Reference proteome</keyword>